<dbReference type="SUPFAM" id="SSF55729">
    <property type="entry name" value="Acyl-CoA N-acyltransferases (Nat)"/>
    <property type="match status" value="1"/>
</dbReference>
<dbReference type="Proteomes" id="UP000829291">
    <property type="component" value="Chromosome 4"/>
</dbReference>
<gene>
    <name evidence="9" type="primary">LOC107218686</name>
</gene>
<dbReference type="CTD" id="43504"/>
<feature type="domain" description="N-acetyltransferase" evidence="7">
    <location>
        <begin position="34"/>
        <end position="188"/>
    </location>
</feature>
<dbReference type="PANTHER" id="PTHR13355">
    <property type="entry name" value="GLUCOSAMINE 6-PHOSPHATE N-ACETYLTRANSFERASE"/>
    <property type="match status" value="1"/>
</dbReference>
<organism evidence="9">
    <name type="scientific">Neodiprion lecontei</name>
    <name type="common">Redheaded pine sawfly</name>
    <dbReference type="NCBI Taxonomy" id="441921"/>
    <lineage>
        <taxon>Eukaryota</taxon>
        <taxon>Metazoa</taxon>
        <taxon>Ecdysozoa</taxon>
        <taxon>Arthropoda</taxon>
        <taxon>Hexapoda</taxon>
        <taxon>Insecta</taxon>
        <taxon>Pterygota</taxon>
        <taxon>Neoptera</taxon>
        <taxon>Endopterygota</taxon>
        <taxon>Hymenoptera</taxon>
        <taxon>Tenthredinoidea</taxon>
        <taxon>Diprionidae</taxon>
        <taxon>Diprioninae</taxon>
        <taxon>Neodiprion</taxon>
    </lineage>
</organism>
<dbReference type="InParanoid" id="A0A6J0BB07"/>
<evidence type="ECO:0000259" key="7">
    <source>
        <dbReference type="PROSITE" id="PS51186"/>
    </source>
</evidence>
<dbReference type="GO" id="GO:0004343">
    <property type="term" value="F:glucosamine 6-phosphate N-acetyltransferase activity"/>
    <property type="evidence" value="ECO:0007669"/>
    <property type="project" value="UniProtKB-UniRule"/>
</dbReference>
<dbReference type="Pfam" id="PF13508">
    <property type="entry name" value="Acetyltransf_7"/>
    <property type="match status" value="1"/>
</dbReference>
<protein>
    <recommendedName>
        <fullName evidence="6">Glucosamine 6-phosphate N-acetyltransferase</fullName>
        <ecNumber evidence="6">2.3.1.4</ecNumber>
    </recommendedName>
</protein>
<dbReference type="OrthoDB" id="10039976at2759"/>
<accession>A0A6J0BB07</accession>
<evidence type="ECO:0000313" key="8">
    <source>
        <dbReference type="Proteomes" id="UP000829291"/>
    </source>
</evidence>
<dbReference type="GeneID" id="107218686"/>
<sequence length="188" mass="21483">MSEPPRGIQPGNGVDEYLFDPRLLERIVDIKDGIWVRPLSIEDYDKGFIQVLGQLTKVGDMSKEQFSERFRKMKASGDYYVIVAEDKNVGEVIASATLLTEQKFIHNCALRGRLEDVVVNDKYRGKSLGQLMVRTVSLLAQRLRCYKLSLDCKDTIVKFYERLGFIKEPANGNHLNARFDYESPTSNL</sequence>
<comment type="pathway">
    <text evidence="1 6">Nucleotide-sugar biosynthesis; UDP-N-acetyl-alpha-D-glucosamine biosynthesis; N-acetyl-alpha-D-glucosamine 1-phosphate from alpha-D-glucosamine 6-phosphate (route I): step 1/2.</text>
</comment>
<dbReference type="FunCoup" id="A0A6J0BB07">
    <property type="interactions" value="899"/>
</dbReference>
<dbReference type="GO" id="GO:0006048">
    <property type="term" value="P:UDP-N-acetylglucosamine biosynthetic process"/>
    <property type="evidence" value="ECO:0007669"/>
    <property type="project" value="UniProtKB-UniRule"/>
</dbReference>
<dbReference type="FunFam" id="3.40.630.30:FF:000043">
    <property type="entry name" value="Glucosamine 6-phosphate N-acetyltransferase"/>
    <property type="match status" value="1"/>
</dbReference>
<name>A0A6J0BB07_NEOLC</name>
<dbReference type="InterPro" id="IPR016181">
    <property type="entry name" value="Acyl_CoA_acyltransferase"/>
</dbReference>
<dbReference type="UniPathway" id="UPA00113">
    <property type="reaction ID" value="UER00529"/>
</dbReference>
<keyword evidence="4 6" id="KW-0012">Acyltransferase</keyword>
<comment type="catalytic activity">
    <reaction evidence="5 6">
        <text>D-glucosamine 6-phosphate + acetyl-CoA = N-acetyl-D-glucosamine 6-phosphate + CoA + H(+)</text>
        <dbReference type="Rhea" id="RHEA:10292"/>
        <dbReference type="ChEBI" id="CHEBI:15378"/>
        <dbReference type="ChEBI" id="CHEBI:57287"/>
        <dbReference type="ChEBI" id="CHEBI:57288"/>
        <dbReference type="ChEBI" id="CHEBI:57513"/>
        <dbReference type="ChEBI" id="CHEBI:58725"/>
        <dbReference type="EC" id="2.3.1.4"/>
    </reaction>
</comment>
<dbReference type="Gene3D" id="3.40.630.30">
    <property type="match status" value="1"/>
</dbReference>
<evidence type="ECO:0000256" key="1">
    <source>
        <dbReference type="ARBA" id="ARBA00004832"/>
    </source>
</evidence>
<keyword evidence="8" id="KW-1185">Reference proteome</keyword>
<evidence type="ECO:0000313" key="9">
    <source>
        <dbReference type="RefSeq" id="XP_015512124.1"/>
    </source>
</evidence>
<evidence type="ECO:0000256" key="2">
    <source>
        <dbReference type="ARBA" id="ARBA00006048"/>
    </source>
</evidence>
<dbReference type="RefSeq" id="XP_015512124.1">
    <property type="nucleotide sequence ID" value="XM_015656638.2"/>
</dbReference>
<reference evidence="9" key="1">
    <citation type="submission" date="2025-08" db="UniProtKB">
        <authorList>
            <consortium name="RefSeq"/>
        </authorList>
    </citation>
    <scope>IDENTIFICATION</scope>
    <source>
        <tissue evidence="9">Thorax and Abdomen</tissue>
    </source>
</reference>
<evidence type="ECO:0000256" key="3">
    <source>
        <dbReference type="ARBA" id="ARBA00022679"/>
    </source>
</evidence>
<evidence type="ECO:0000256" key="6">
    <source>
        <dbReference type="RuleBase" id="RU365086"/>
    </source>
</evidence>
<keyword evidence="3 6" id="KW-0808">Transferase</keyword>
<dbReference type="KEGG" id="nlo:107218686"/>
<comment type="similarity">
    <text evidence="2 6">Belongs to the acetyltransferase family. GNA1 subfamily.</text>
</comment>
<evidence type="ECO:0000256" key="4">
    <source>
        <dbReference type="ARBA" id="ARBA00023315"/>
    </source>
</evidence>
<dbReference type="PANTHER" id="PTHR13355:SF11">
    <property type="entry name" value="GLUCOSAMINE 6-PHOSPHATE N-ACETYLTRANSFERASE"/>
    <property type="match status" value="1"/>
</dbReference>
<dbReference type="AlphaFoldDB" id="A0A6J0BB07"/>
<evidence type="ECO:0000256" key="5">
    <source>
        <dbReference type="ARBA" id="ARBA00048964"/>
    </source>
</evidence>
<dbReference type="InterPro" id="IPR039143">
    <property type="entry name" value="GNPNAT1-like"/>
</dbReference>
<dbReference type="InterPro" id="IPR000182">
    <property type="entry name" value="GNAT_dom"/>
</dbReference>
<proteinExistence type="inferred from homology"/>
<dbReference type="EC" id="2.3.1.4" evidence="6"/>
<dbReference type="PROSITE" id="PS51186">
    <property type="entry name" value="GNAT"/>
    <property type="match status" value="1"/>
</dbReference>